<reference evidence="6" key="2">
    <citation type="submission" date="2015-06" db="UniProtKB">
        <authorList>
            <consortium name="EnsemblMetazoa"/>
        </authorList>
    </citation>
    <scope>IDENTIFICATION</scope>
</reference>
<dbReference type="GO" id="GO:0005576">
    <property type="term" value="C:extracellular region"/>
    <property type="evidence" value="ECO:0007669"/>
    <property type="project" value="UniProtKB-SubCell"/>
</dbReference>
<keyword evidence="2" id="KW-0964">Secreted</keyword>
<accession>T1JQE3</accession>
<dbReference type="HOGENOM" id="CLU_1367779_0_0_1"/>
<dbReference type="PANTHER" id="PTHR46698:SF4">
    <property type="entry name" value="CROSSVEINLESS 2"/>
    <property type="match status" value="1"/>
</dbReference>
<reference evidence="7" key="1">
    <citation type="submission" date="2011-08" db="EMBL/GenBank/DDBJ databases">
        <authorList>
            <person name="Rombauts S."/>
        </authorList>
    </citation>
    <scope>NUCLEOTIDE SEQUENCE</scope>
    <source>
        <strain evidence="7">London</strain>
    </source>
</reference>
<evidence type="ECO:0000256" key="2">
    <source>
        <dbReference type="ARBA" id="ARBA00022525"/>
    </source>
</evidence>
<evidence type="ECO:0000256" key="4">
    <source>
        <dbReference type="SAM" id="SignalP"/>
    </source>
</evidence>
<dbReference type="AlphaFoldDB" id="T1JQE3"/>
<keyword evidence="3 4" id="KW-0732">Signal</keyword>
<dbReference type="Pfam" id="PF23334">
    <property type="entry name" value="VWC2L_2nd"/>
    <property type="match status" value="1"/>
</dbReference>
<evidence type="ECO:0000259" key="5">
    <source>
        <dbReference type="PROSITE" id="PS50184"/>
    </source>
</evidence>
<dbReference type="InterPro" id="IPR052424">
    <property type="entry name" value="Kielin_Chordin-BMP_Reg"/>
</dbReference>
<dbReference type="eggNOG" id="KOG1216">
    <property type="taxonomic scope" value="Eukaryota"/>
</dbReference>
<protein>
    <recommendedName>
        <fullName evidence="5">VWFC domain-containing protein</fullName>
    </recommendedName>
</protein>
<comment type="subcellular location">
    <subcellularLocation>
        <location evidence="1">Secreted</location>
    </subcellularLocation>
</comment>
<dbReference type="InterPro" id="IPR001007">
    <property type="entry name" value="VWF_dom"/>
</dbReference>
<dbReference type="SMART" id="SM00214">
    <property type="entry name" value="VWC"/>
    <property type="match status" value="2"/>
</dbReference>
<dbReference type="Gene3D" id="2.10.70.10">
    <property type="entry name" value="Complement Module, domain 1"/>
    <property type="match status" value="1"/>
</dbReference>
<dbReference type="EnsemblMetazoa" id="tetur01g02910.1">
    <property type="protein sequence ID" value="tetur01g02910.1"/>
    <property type="gene ID" value="tetur01g02910"/>
</dbReference>
<dbReference type="GO" id="GO:0030513">
    <property type="term" value="P:positive regulation of BMP signaling pathway"/>
    <property type="evidence" value="ECO:0007669"/>
    <property type="project" value="TreeGrafter"/>
</dbReference>
<keyword evidence="7" id="KW-1185">Reference proteome</keyword>
<dbReference type="EMBL" id="CAEY01000437">
    <property type="status" value="NOT_ANNOTATED_CDS"/>
    <property type="molecule type" value="Genomic_DNA"/>
</dbReference>
<dbReference type="KEGG" id="tut:107361339"/>
<feature type="domain" description="VWFC" evidence="5">
    <location>
        <begin position="33"/>
        <end position="94"/>
    </location>
</feature>
<dbReference type="Proteomes" id="UP000015104">
    <property type="component" value="Unassembled WGS sequence"/>
</dbReference>
<evidence type="ECO:0000256" key="1">
    <source>
        <dbReference type="ARBA" id="ARBA00004613"/>
    </source>
</evidence>
<feature type="chain" id="PRO_5007729090" description="VWFC domain-containing protein" evidence="4">
    <location>
        <begin position="20"/>
        <end position="450"/>
    </location>
</feature>
<feature type="signal peptide" evidence="4">
    <location>
        <begin position="1"/>
        <end position="19"/>
    </location>
</feature>
<evidence type="ECO:0000313" key="7">
    <source>
        <dbReference type="Proteomes" id="UP000015104"/>
    </source>
</evidence>
<evidence type="ECO:0000313" key="6">
    <source>
        <dbReference type="EnsemblMetazoa" id="tetur01g02910.1"/>
    </source>
</evidence>
<evidence type="ECO:0000256" key="3">
    <source>
        <dbReference type="ARBA" id="ARBA00022729"/>
    </source>
</evidence>
<dbReference type="PROSITE" id="PS50184">
    <property type="entry name" value="VWFC_2"/>
    <property type="match status" value="1"/>
</dbReference>
<dbReference type="OrthoDB" id="6236007at2759"/>
<organism evidence="6 7">
    <name type="scientific">Tetranychus urticae</name>
    <name type="common">Two-spotted spider mite</name>
    <dbReference type="NCBI Taxonomy" id="32264"/>
    <lineage>
        <taxon>Eukaryota</taxon>
        <taxon>Metazoa</taxon>
        <taxon>Ecdysozoa</taxon>
        <taxon>Arthropoda</taxon>
        <taxon>Chelicerata</taxon>
        <taxon>Arachnida</taxon>
        <taxon>Acari</taxon>
        <taxon>Acariformes</taxon>
        <taxon>Trombidiformes</taxon>
        <taxon>Prostigmata</taxon>
        <taxon>Eleutherengona</taxon>
        <taxon>Raphignathae</taxon>
        <taxon>Tetranychoidea</taxon>
        <taxon>Tetranychidae</taxon>
        <taxon>Tetranychus</taxon>
    </lineage>
</organism>
<sequence length="450" mass="50894">MQYHLALFILISTWDAASTAPQIKLSPYFANQTACFINGNSYEKGDLIPSDHPCEICRCRPPGFSCSYKHCPPKPIGCRSIEVEGQCCPDYDCGCTYDGRVYYDGQKIPHAPSPCVTCYCKRNIVRCALNECRFRYDCEPEYIPGQCCPRYDHCNRTISNHKNKFRSSNIQENIEPATLVKENRDEVGKKEETTEVVKVMRNEHRTKSSAINDLTNRLNTRKKKVYIGQNNKLLTESSVQSTTTMLPTSITTTELPLIKGIIAISSGLIEDREEPESVETVASVTSKDFVDEISTETRKPPYEMNFEELSKEYKTTTYRPGFHLNNQDPLVEIITTEMSDRANTESIITTTGVPINPTTASPKSSPIILATQGDEIDLEPTTEEFSLFREENDDDIQKVDNKRSRMLDSPSLVDLKLANEHNNRTSSPGYVRNIYKNTLSFFTSLIGRFG</sequence>
<dbReference type="OMA" id="ACFINGN"/>
<dbReference type="SUPFAM" id="SSF57603">
    <property type="entry name" value="FnI-like domain"/>
    <property type="match status" value="2"/>
</dbReference>
<proteinExistence type="predicted"/>
<dbReference type="PANTHER" id="PTHR46698">
    <property type="entry name" value="CROSSVEINLESS 2"/>
    <property type="match status" value="1"/>
</dbReference>
<gene>
    <name evidence="6" type="primary">107361339</name>
</gene>
<name>T1JQE3_TETUR</name>
<dbReference type="GO" id="GO:0036122">
    <property type="term" value="F:BMP binding"/>
    <property type="evidence" value="ECO:0007669"/>
    <property type="project" value="TreeGrafter"/>
</dbReference>